<evidence type="ECO:0000313" key="2">
    <source>
        <dbReference type="Proteomes" id="UP000018466"/>
    </source>
</evidence>
<dbReference type="AlphaFoldDB" id="A0AA37DFK2"/>
<sequence length="139" mass="15463">MRRPLSLRLRASLTVEALYVFSLLFLSLTAATRFVYREQARCTAGFLLEDLAVQASRADSRTGDIAAAPAELKSHYLRRLSSLLPVDDSHFTVWCGPEVGGVELRAPRFSARIEYKPLRPETALRSTSPLPDSTKEVTP</sequence>
<proteinExistence type="predicted"/>
<evidence type="ECO:0000313" key="1">
    <source>
        <dbReference type="EMBL" id="EHO15704.1"/>
    </source>
</evidence>
<name>A0AA37DFK2_9FIRM</name>
<accession>A0AA37DFK2</accession>
<gene>
    <name evidence="1" type="ORF">HMPREF9623_02025</name>
</gene>
<comment type="caution">
    <text evidence="1">The sequence shown here is derived from an EMBL/GenBank/DDBJ whole genome shotgun (WGS) entry which is preliminary data.</text>
</comment>
<dbReference type="EMBL" id="AGEL01000015">
    <property type="protein sequence ID" value="EHO15704.1"/>
    <property type="molecule type" value="Genomic_DNA"/>
</dbReference>
<dbReference type="Proteomes" id="UP000018466">
    <property type="component" value="Unassembled WGS sequence"/>
</dbReference>
<dbReference type="RefSeq" id="WP_009533831.1">
    <property type="nucleotide sequence ID" value="NZ_JH590865.1"/>
</dbReference>
<keyword evidence="2" id="KW-1185">Reference proteome</keyword>
<protein>
    <submittedName>
        <fullName evidence="1">Uncharacterized protein</fullName>
    </submittedName>
</protein>
<reference evidence="1 2" key="1">
    <citation type="submission" date="2011-10" db="EMBL/GenBank/DDBJ databases">
        <title>The Genome Sequence of Lachnospiraceae bacterium ACC2.</title>
        <authorList>
            <consortium name="The Broad Institute Genome Sequencing Platform"/>
            <person name="Earl A."/>
            <person name="Ward D."/>
            <person name="Feldgarden M."/>
            <person name="Gevers D."/>
            <person name="Sizova M."/>
            <person name="Hazen A."/>
            <person name="Epstein S."/>
            <person name="Young S.K."/>
            <person name="Zeng Q."/>
            <person name="Gargeya S."/>
            <person name="Fitzgerald M."/>
            <person name="Haas B."/>
            <person name="Abouelleil A."/>
            <person name="Alvarado L."/>
            <person name="Arachchi H.M."/>
            <person name="Berlin A."/>
            <person name="Brown A."/>
            <person name="Chapman S.B."/>
            <person name="Chen Z."/>
            <person name="Dunbar C."/>
            <person name="Freedman E."/>
            <person name="Gearin G."/>
            <person name="Goldberg J."/>
            <person name="Griggs A."/>
            <person name="Gujja S."/>
            <person name="Heiman D."/>
            <person name="Howarth C."/>
            <person name="Larson L."/>
            <person name="Lui A."/>
            <person name="MacDonald P.J.P."/>
            <person name="Montmayeur A."/>
            <person name="Murphy C."/>
            <person name="Neiman D."/>
            <person name="Pearson M."/>
            <person name="Priest M."/>
            <person name="Roberts A."/>
            <person name="Saif S."/>
            <person name="Shea T."/>
            <person name="Shenoy N."/>
            <person name="Sisk P."/>
            <person name="Stolte C."/>
            <person name="Sykes S."/>
            <person name="Wortman J."/>
            <person name="Nusbaum C."/>
            <person name="Birren B."/>
        </authorList>
    </citation>
    <scope>NUCLEOTIDE SEQUENCE [LARGE SCALE GENOMIC DNA]</scope>
    <source>
        <strain evidence="1 2">ACC2</strain>
    </source>
</reference>
<dbReference type="GeneID" id="86941740"/>
<organism evidence="1 2">
    <name type="scientific">Stomatobaculum longum</name>
    <dbReference type="NCBI Taxonomy" id="796942"/>
    <lineage>
        <taxon>Bacteria</taxon>
        <taxon>Bacillati</taxon>
        <taxon>Bacillota</taxon>
        <taxon>Clostridia</taxon>
        <taxon>Lachnospirales</taxon>
        <taxon>Lachnospiraceae</taxon>
        <taxon>Stomatobaculum</taxon>
    </lineage>
</organism>